<accession>A0A8H5MCN1</accession>
<dbReference type="PANTHER" id="PTHR19965">
    <property type="entry name" value="RNA AND EXPORT FACTOR BINDING PROTEIN"/>
    <property type="match status" value="1"/>
</dbReference>
<dbReference type="InterPro" id="IPR012677">
    <property type="entry name" value="Nucleotide-bd_a/b_plait_sf"/>
</dbReference>
<feature type="domain" description="RRM" evidence="4">
    <location>
        <begin position="80"/>
        <end position="149"/>
    </location>
</feature>
<reference evidence="5 6" key="1">
    <citation type="journal article" date="2020" name="ISME J.">
        <title>Uncovering the hidden diversity of litter-decomposition mechanisms in mushroom-forming fungi.</title>
        <authorList>
            <person name="Floudas D."/>
            <person name="Bentzer J."/>
            <person name="Ahren D."/>
            <person name="Johansson T."/>
            <person name="Persson P."/>
            <person name="Tunlid A."/>
        </authorList>
    </citation>
    <scope>NUCLEOTIDE SEQUENCE [LARGE SCALE GENOMIC DNA]</scope>
    <source>
        <strain evidence="5 6">CBS 406.79</strain>
    </source>
</reference>
<dbReference type="Pfam" id="PF00076">
    <property type="entry name" value="RRM_1"/>
    <property type="match status" value="1"/>
</dbReference>
<evidence type="ECO:0000259" key="4">
    <source>
        <dbReference type="PROSITE" id="PS50102"/>
    </source>
</evidence>
<dbReference type="SUPFAM" id="SSF54928">
    <property type="entry name" value="RNA-binding domain, RBD"/>
    <property type="match status" value="1"/>
</dbReference>
<dbReference type="InterPro" id="IPR000504">
    <property type="entry name" value="RRM_dom"/>
</dbReference>
<dbReference type="SMART" id="SM00360">
    <property type="entry name" value="RRM"/>
    <property type="match status" value="1"/>
</dbReference>
<dbReference type="GO" id="GO:0003729">
    <property type="term" value="F:mRNA binding"/>
    <property type="evidence" value="ECO:0007669"/>
    <property type="project" value="TreeGrafter"/>
</dbReference>
<keyword evidence="6" id="KW-1185">Reference proteome</keyword>
<evidence type="ECO:0000313" key="5">
    <source>
        <dbReference type="EMBL" id="KAF5389555.1"/>
    </source>
</evidence>
<sequence length="149" mass="16153">MDKSLDDVGLTFSSSPALQIFNGTQIIKSRPRGRRSGGRAARAQIIGNRGAISPVARQRIKATKTTSVQQPAAPAQQPSDKIIVSNLPPDVNEQQVKELFHTTVGPLREVKLHYDSNGRSTGVASVHFQRKGDGSKAYTQYNSRLIDGS</sequence>
<dbReference type="InterPro" id="IPR035979">
    <property type="entry name" value="RBD_domain_sf"/>
</dbReference>
<name>A0A8H5MCN1_9AGAR</name>
<evidence type="ECO:0000256" key="3">
    <source>
        <dbReference type="SAM" id="MobiDB-lite"/>
    </source>
</evidence>
<dbReference type="Gene3D" id="3.30.70.330">
    <property type="match status" value="1"/>
</dbReference>
<dbReference type="Proteomes" id="UP000518752">
    <property type="component" value="Unassembled WGS sequence"/>
</dbReference>
<comment type="caution">
    <text evidence="5">The sequence shown here is derived from an EMBL/GenBank/DDBJ whole genome shotgun (WGS) entry which is preliminary data.</text>
</comment>
<keyword evidence="1 2" id="KW-0694">RNA-binding</keyword>
<dbReference type="OrthoDB" id="346839at2759"/>
<organism evidence="5 6">
    <name type="scientific">Collybiopsis confluens</name>
    <dbReference type="NCBI Taxonomy" id="2823264"/>
    <lineage>
        <taxon>Eukaryota</taxon>
        <taxon>Fungi</taxon>
        <taxon>Dikarya</taxon>
        <taxon>Basidiomycota</taxon>
        <taxon>Agaricomycotina</taxon>
        <taxon>Agaricomycetes</taxon>
        <taxon>Agaricomycetidae</taxon>
        <taxon>Agaricales</taxon>
        <taxon>Marasmiineae</taxon>
        <taxon>Omphalotaceae</taxon>
        <taxon>Collybiopsis</taxon>
    </lineage>
</organism>
<proteinExistence type="predicted"/>
<dbReference type="GO" id="GO:0005634">
    <property type="term" value="C:nucleus"/>
    <property type="evidence" value="ECO:0007669"/>
    <property type="project" value="TreeGrafter"/>
</dbReference>
<gene>
    <name evidence="5" type="ORF">D9757_004149</name>
</gene>
<feature type="region of interest" description="Disordered" evidence="3">
    <location>
        <begin position="63"/>
        <end position="86"/>
    </location>
</feature>
<feature type="compositionally biased region" description="Low complexity" evidence="3">
    <location>
        <begin position="69"/>
        <end position="78"/>
    </location>
</feature>
<dbReference type="PROSITE" id="PS50102">
    <property type="entry name" value="RRM"/>
    <property type="match status" value="1"/>
</dbReference>
<protein>
    <recommendedName>
        <fullName evidence="4">RRM domain-containing protein</fullName>
    </recommendedName>
</protein>
<dbReference type="AlphaFoldDB" id="A0A8H5MCN1"/>
<dbReference type="PANTHER" id="PTHR19965:SF35">
    <property type="entry name" value="RNA ANNEALING PROTEIN YRA1"/>
    <property type="match status" value="1"/>
</dbReference>
<evidence type="ECO:0000313" key="6">
    <source>
        <dbReference type="Proteomes" id="UP000518752"/>
    </source>
</evidence>
<evidence type="ECO:0000256" key="1">
    <source>
        <dbReference type="ARBA" id="ARBA00022884"/>
    </source>
</evidence>
<dbReference type="InterPro" id="IPR051229">
    <property type="entry name" value="ALYREF_mRNA_export"/>
</dbReference>
<evidence type="ECO:0000256" key="2">
    <source>
        <dbReference type="PROSITE-ProRule" id="PRU00176"/>
    </source>
</evidence>
<dbReference type="EMBL" id="JAACJN010000021">
    <property type="protein sequence ID" value="KAF5389555.1"/>
    <property type="molecule type" value="Genomic_DNA"/>
</dbReference>